<dbReference type="Pfam" id="PF00239">
    <property type="entry name" value="Resolvase"/>
    <property type="match status" value="1"/>
</dbReference>
<dbReference type="InterPro" id="IPR050639">
    <property type="entry name" value="SSR_resolvase"/>
</dbReference>
<name>N2BF38_9FIRM</name>
<dbReference type="OrthoDB" id="9784557at2"/>
<evidence type="ECO:0000256" key="2">
    <source>
        <dbReference type="SAM" id="MobiDB-lite"/>
    </source>
</evidence>
<dbReference type="Gene3D" id="3.90.1750.20">
    <property type="entry name" value="Putative Large Serine Recombinase, Chain B, Domain 2"/>
    <property type="match status" value="1"/>
</dbReference>
<proteinExistence type="predicted"/>
<dbReference type="AlphaFoldDB" id="N2BF38"/>
<dbReference type="EMBL" id="AQFT01000017">
    <property type="protein sequence ID" value="EMZ36985.1"/>
    <property type="molecule type" value="Genomic_DNA"/>
</dbReference>
<comment type="caution">
    <text evidence="5">The sequence shown here is derived from an EMBL/GenBank/DDBJ whole genome shotgun (WGS) entry which is preliminary data.</text>
</comment>
<dbReference type="PANTHER" id="PTHR30461">
    <property type="entry name" value="DNA-INVERTASE FROM LAMBDOID PROPHAGE"/>
    <property type="match status" value="1"/>
</dbReference>
<organism evidence="5 6">
    <name type="scientific">Eubacterium plexicaudatum ASF492</name>
    <dbReference type="NCBI Taxonomy" id="1235802"/>
    <lineage>
        <taxon>Bacteria</taxon>
        <taxon>Bacillati</taxon>
        <taxon>Bacillota</taxon>
        <taxon>Clostridia</taxon>
        <taxon>Eubacteriales</taxon>
        <taxon>Eubacteriaceae</taxon>
        <taxon>Eubacterium</taxon>
    </lineage>
</organism>
<dbReference type="STRING" id="1235802.C823_00581"/>
<dbReference type="InterPro" id="IPR038109">
    <property type="entry name" value="DNA_bind_recomb_sf"/>
</dbReference>
<dbReference type="GO" id="GO:0000150">
    <property type="term" value="F:DNA strand exchange activity"/>
    <property type="evidence" value="ECO:0007669"/>
    <property type="project" value="InterPro"/>
</dbReference>
<dbReference type="PANTHER" id="PTHR30461:SF23">
    <property type="entry name" value="DNA RECOMBINASE-RELATED"/>
    <property type="match status" value="1"/>
</dbReference>
<accession>N2BF38</accession>
<dbReference type="SMART" id="SM00857">
    <property type="entry name" value="Resolvase"/>
    <property type="match status" value="1"/>
</dbReference>
<evidence type="ECO:0000313" key="6">
    <source>
        <dbReference type="Proteomes" id="UP000012589"/>
    </source>
</evidence>
<dbReference type="PATRIC" id="fig|1235802.3.peg.608"/>
<gene>
    <name evidence="5" type="ORF">C823_00581</name>
</gene>
<dbReference type="InterPro" id="IPR036162">
    <property type="entry name" value="Resolvase-like_N_sf"/>
</dbReference>
<feature type="domain" description="Recombinase" evidence="4">
    <location>
        <begin position="191"/>
        <end position="332"/>
    </location>
</feature>
<evidence type="ECO:0000259" key="3">
    <source>
        <dbReference type="PROSITE" id="PS51736"/>
    </source>
</evidence>
<dbReference type="PROSITE" id="PS51736">
    <property type="entry name" value="RECOMBINASES_3"/>
    <property type="match status" value="1"/>
</dbReference>
<dbReference type="InterPro" id="IPR006119">
    <property type="entry name" value="Resolv_N"/>
</dbReference>
<protein>
    <recommendedName>
        <fullName evidence="7">Recombinase domain-containing protein</fullName>
    </recommendedName>
</protein>
<feature type="domain" description="Resolvase/invertase-type recombinase catalytic" evidence="3">
    <location>
        <begin position="29"/>
        <end position="182"/>
    </location>
</feature>
<dbReference type="GO" id="GO:0003677">
    <property type="term" value="F:DNA binding"/>
    <property type="evidence" value="ECO:0007669"/>
    <property type="project" value="InterPro"/>
</dbReference>
<evidence type="ECO:0000256" key="1">
    <source>
        <dbReference type="SAM" id="Coils"/>
    </source>
</evidence>
<dbReference type="InterPro" id="IPR025827">
    <property type="entry name" value="Zn_ribbon_recom_dom"/>
</dbReference>
<keyword evidence="1" id="KW-0175">Coiled coil</keyword>
<keyword evidence="6" id="KW-1185">Reference proteome</keyword>
<feature type="coiled-coil region" evidence="1">
    <location>
        <begin position="432"/>
        <end position="502"/>
    </location>
</feature>
<evidence type="ECO:0000259" key="4">
    <source>
        <dbReference type="PROSITE" id="PS51737"/>
    </source>
</evidence>
<dbReference type="PROSITE" id="PS51737">
    <property type="entry name" value="RECOMBINASE_DNA_BIND"/>
    <property type="match status" value="1"/>
</dbReference>
<feature type="region of interest" description="Disordered" evidence="2">
    <location>
        <begin position="1"/>
        <end position="25"/>
    </location>
</feature>
<evidence type="ECO:0000313" key="5">
    <source>
        <dbReference type="EMBL" id="EMZ36985.1"/>
    </source>
</evidence>
<reference evidence="5 6" key="1">
    <citation type="journal article" date="2014" name="Genome Announc.">
        <title>Draft genome sequences of the altered schaedler flora, a defined bacterial community from gnotobiotic mice.</title>
        <authorList>
            <person name="Wannemuehler M.J."/>
            <person name="Overstreet A.M."/>
            <person name="Ward D.V."/>
            <person name="Phillips G.J."/>
        </authorList>
    </citation>
    <scope>NUCLEOTIDE SEQUENCE [LARGE SCALE GENOMIC DNA]</scope>
    <source>
        <strain evidence="5 6">ASF492</strain>
    </source>
</reference>
<evidence type="ECO:0008006" key="7">
    <source>
        <dbReference type="Google" id="ProtNLM"/>
    </source>
</evidence>
<dbReference type="eggNOG" id="COG1961">
    <property type="taxonomic scope" value="Bacteria"/>
</dbReference>
<dbReference type="Pfam" id="PF07508">
    <property type="entry name" value="Recombinase"/>
    <property type="match status" value="1"/>
</dbReference>
<dbReference type="InterPro" id="IPR011109">
    <property type="entry name" value="DNA_bind_recombinase_dom"/>
</dbReference>
<dbReference type="Proteomes" id="UP000012589">
    <property type="component" value="Unassembled WGS sequence"/>
</dbReference>
<dbReference type="Gene3D" id="3.40.50.1390">
    <property type="entry name" value="Resolvase, N-terminal catalytic domain"/>
    <property type="match status" value="1"/>
</dbReference>
<dbReference type="SUPFAM" id="SSF53041">
    <property type="entry name" value="Resolvase-like"/>
    <property type="match status" value="1"/>
</dbReference>
<sequence length="576" mass="66816">MARTKRKVNPLHQPDTAQKTAQPEQRIYHAAGYARLSMEDRGRPGADTIESQKELVRNYIEAQPDMEFTAMYCDNGHTGTSFSRPGFDALMQDVRDGKTDCIVVKDLSRFGRNYREAGNYIERIFPFMGVRFVALTDNFDTLHAERSGDGYIVPLKNMLNEMYSRDMSKKVSTALREKQKRGELVGAAWAAYGYRRCADDPHRIEPDEETAPVVREIFHMRVQGMGYNKIARELNRRGIPAPSRYHYLKGDTKCARYADVVWQPQVTSQILCNEVYLGHMVQGRCRRSVFQEKRYRAASEQDMVIVRNTHEPLVDENTFRTVQEMAARQKAAYLEGLKKNDGLQKKPNILRKLVFCAECGKTMAYKGKVWDNGKKKLCYYSYVCPSHERDTESCHVKSIREDTLLEMLWELLKKQTDLAEKLGVKAAEIRSSAEWAAENAEAERECSNARKNLERLQMLYDSLYPMYADEKALTEQEYMQMKQDYRMRIAHEEKALETMEEKKRTRTVRTEENPWLKSCTAFRKETGVTEEMAHALISRIEVHADKSISVSFRWEDEFQKLAEVLEKEGDAHHDKC</sequence>
<dbReference type="Pfam" id="PF13408">
    <property type="entry name" value="Zn_ribbon_recom"/>
    <property type="match status" value="1"/>
</dbReference>
<dbReference type="HOGENOM" id="CLU_010686_18_2_9"/>